<dbReference type="Pfam" id="PF06624">
    <property type="entry name" value="RAMP4"/>
    <property type="match status" value="1"/>
</dbReference>
<keyword evidence="8" id="KW-0067">ATP-binding</keyword>
<evidence type="ECO:0000256" key="3">
    <source>
        <dbReference type="ARBA" id="ARBA00022824"/>
    </source>
</evidence>
<keyword evidence="8" id="KW-0378">Hydrolase</keyword>
<evidence type="ECO:0000256" key="1">
    <source>
        <dbReference type="ARBA" id="ARBA00005500"/>
    </source>
</evidence>
<evidence type="ECO:0000256" key="6">
    <source>
        <dbReference type="RuleBase" id="RU364120"/>
    </source>
</evidence>
<keyword evidence="2 6" id="KW-0812">Transmembrane</keyword>
<gene>
    <name evidence="8" type="primary">snf21_2</name>
    <name evidence="8" type="ORF">ATC70_004377</name>
</gene>
<evidence type="ECO:0000256" key="5">
    <source>
        <dbReference type="ARBA" id="ARBA00023136"/>
    </source>
</evidence>
<comment type="function">
    <text evidence="6">Interacts with target proteins during translocation into the lumen of the endoplasmic reticulum. Protects unfolded target proteins against degradation and facilitate correct glycosylation.</text>
</comment>
<evidence type="ECO:0000313" key="9">
    <source>
        <dbReference type="Proteomes" id="UP001304243"/>
    </source>
</evidence>
<dbReference type="GeneID" id="89948063"/>
<comment type="caution">
    <text evidence="8">The sequence shown here is derived from an EMBL/GenBank/DDBJ whole genome shotgun (WGS) entry which is preliminary data.</text>
</comment>
<dbReference type="AlphaFoldDB" id="A0AAN7HWX8"/>
<keyword evidence="3 6" id="KW-0256">Endoplasmic reticulum</keyword>
<feature type="transmembrane region" description="Helical" evidence="6">
    <location>
        <begin position="45"/>
        <end position="66"/>
    </location>
</feature>
<reference evidence="8 9" key="1">
    <citation type="submission" date="2022-11" db="EMBL/GenBank/DDBJ databases">
        <title>Mucor velutinosus strain NIH1002 WGS.</title>
        <authorList>
            <person name="Subramanian P."/>
            <person name="Mullikin J.C."/>
            <person name="Segre J.A."/>
            <person name="Zelazny A.M."/>
        </authorList>
    </citation>
    <scope>NUCLEOTIDE SEQUENCE [LARGE SCALE GENOMIC DNA]</scope>
    <source>
        <strain evidence="8 9">NIH1002</strain>
    </source>
</reference>
<keyword evidence="8" id="KW-0547">Nucleotide-binding</keyword>
<keyword evidence="8" id="KW-0347">Helicase</keyword>
<sequence length="70" mass="8024">MTTIDLSPPQIRRKKKKQHKQHQSRKGLIGSKAIQKFRDPGSVNVSFFALSIFLFAIFGGSLIKLLKFFF</sequence>
<feature type="region of interest" description="Disordered" evidence="7">
    <location>
        <begin position="1"/>
        <end position="27"/>
    </location>
</feature>
<keyword evidence="4 6" id="KW-1133">Transmembrane helix</keyword>
<evidence type="ECO:0000256" key="7">
    <source>
        <dbReference type="SAM" id="MobiDB-lite"/>
    </source>
</evidence>
<evidence type="ECO:0000256" key="2">
    <source>
        <dbReference type="ARBA" id="ARBA00022692"/>
    </source>
</evidence>
<feature type="compositionally biased region" description="Basic residues" evidence="7">
    <location>
        <begin position="11"/>
        <end position="25"/>
    </location>
</feature>
<dbReference type="RefSeq" id="XP_064688506.1">
    <property type="nucleotide sequence ID" value="XM_064823681.1"/>
</dbReference>
<protein>
    <recommendedName>
        <fullName evidence="6">Stress-associated endoplasmic reticulum protein</fullName>
    </recommendedName>
</protein>
<comment type="subcellular location">
    <subcellularLocation>
        <location evidence="6">Membrane</location>
        <topology evidence="6">Single-pass membrane protein</topology>
    </subcellularLocation>
    <subcellularLocation>
        <location evidence="6">Endoplasmic reticulum membrane</location>
        <topology evidence="6">Single-pass membrane protein</topology>
    </subcellularLocation>
</comment>
<comment type="similarity">
    <text evidence="1 6">Belongs to the RAMP4 family.</text>
</comment>
<name>A0AAN7HWX8_9FUNG</name>
<accession>A0AAN7HWX8</accession>
<evidence type="ECO:0000313" key="8">
    <source>
        <dbReference type="EMBL" id="KAK4521840.1"/>
    </source>
</evidence>
<evidence type="ECO:0000256" key="4">
    <source>
        <dbReference type="ARBA" id="ARBA00022989"/>
    </source>
</evidence>
<organism evidence="8 9">
    <name type="scientific">Mucor velutinosus</name>
    <dbReference type="NCBI Taxonomy" id="708070"/>
    <lineage>
        <taxon>Eukaryota</taxon>
        <taxon>Fungi</taxon>
        <taxon>Fungi incertae sedis</taxon>
        <taxon>Mucoromycota</taxon>
        <taxon>Mucoromycotina</taxon>
        <taxon>Mucoromycetes</taxon>
        <taxon>Mucorales</taxon>
        <taxon>Mucorineae</taxon>
        <taxon>Mucoraceae</taxon>
        <taxon>Mucor</taxon>
    </lineage>
</organism>
<keyword evidence="5 6" id="KW-0472">Membrane</keyword>
<dbReference type="GO" id="GO:0005789">
    <property type="term" value="C:endoplasmic reticulum membrane"/>
    <property type="evidence" value="ECO:0007669"/>
    <property type="project" value="UniProtKB-SubCell"/>
</dbReference>
<dbReference type="EMBL" id="JASEJX010000001">
    <property type="protein sequence ID" value="KAK4521840.1"/>
    <property type="molecule type" value="Genomic_DNA"/>
</dbReference>
<dbReference type="GO" id="GO:0004386">
    <property type="term" value="F:helicase activity"/>
    <property type="evidence" value="ECO:0007669"/>
    <property type="project" value="UniProtKB-KW"/>
</dbReference>
<dbReference type="InterPro" id="IPR010580">
    <property type="entry name" value="ER_stress-assoc"/>
</dbReference>
<keyword evidence="9" id="KW-1185">Reference proteome</keyword>
<dbReference type="Proteomes" id="UP001304243">
    <property type="component" value="Unassembled WGS sequence"/>
</dbReference>
<proteinExistence type="inferred from homology"/>